<protein>
    <submittedName>
        <fullName evidence="1">Pyrimidine pathway regulatory protein 1</fullName>
    </submittedName>
</protein>
<organism evidence="1">
    <name type="scientific">Talaromyces marneffei PM1</name>
    <dbReference type="NCBI Taxonomy" id="1077442"/>
    <lineage>
        <taxon>Eukaryota</taxon>
        <taxon>Fungi</taxon>
        <taxon>Dikarya</taxon>
        <taxon>Ascomycota</taxon>
        <taxon>Pezizomycotina</taxon>
        <taxon>Eurotiomycetes</taxon>
        <taxon>Eurotiomycetidae</taxon>
        <taxon>Eurotiales</taxon>
        <taxon>Trichocomaceae</taxon>
        <taxon>Talaromyces</taxon>
        <taxon>Talaromyces sect. Talaromyces</taxon>
    </lineage>
</organism>
<name>A0A093VK92_TALMA</name>
<evidence type="ECO:0000313" key="1">
    <source>
        <dbReference type="EMBL" id="KFX52620.1"/>
    </source>
</evidence>
<proteinExistence type="predicted"/>
<sequence>MAENLSQSLQRWHLELCDYVLPDSNEYLELQIEYGLACLLLKRPSPTFPNLSFVAIESCADVSRMVLESWAEFEARNERIKTWLTFHDMLLTGMTWLYSRWRSQADDHSTTEHVAQICSRLLTSVSQGEQRLVKHVHFFNQLIDVVLAHCYQNERIYRPGLAGGDGPEGEHDLNLADLNFDQIFTEMDIGSQVDIAIDAWSSSLFFPE</sequence>
<comment type="caution">
    <text evidence="1">The sequence shown here is derived from an EMBL/GenBank/DDBJ whole genome shotgun (WGS) entry which is preliminary data.</text>
</comment>
<dbReference type="AlphaFoldDB" id="A0A093VK92"/>
<dbReference type="HOGENOM" id="CLU_1321672_0_0_1"/>
<gene>
    <name evidence="1" type="ORF">GQ26_0020600</name>
</gene>
<dbReference type="EMBL" id="JPOX01000002">
    <property type="protein sequence ID" value="KFX52620.1"/>
    <property type="molecule type" value="Genomic_DNA"/>
</dbReference>
<reference evidence="1" key="1">
    <citation type="journal article" date="2014" name="PLoS Genet.">
        <title>Signature Gene Expression Reveals Novel Clues to the Molecular Mechanisms of Dimorphic Transition in Penicillium marneffei.</title>
        <authorList>
            <person name="Yang E."/>
            <person name="Wang G."/>
            <person name="Cai J."/>
            <person name="Woo P.C."/>
            <person name="Lau S.K."/>
            <person name="Yuen K.-Y."/>
            <person name="Chow W.-N."/>
            <person name="Lin X."/>
        </authorList>
    </citation>
    <scope>NUCLEOTIDE SEQUENCE [LARGE SCALE GENOMIC DNA]</scope>
    <source>
        <strain evidence="1">PM1</strain>
    </source>
</reference>
<accession>A0A093VK92</accession>